<comment type="caution">
    <text evidence="2">The sequence shown here is derived from an EMBL/GenBank/DDBJ whole genome shotgun (WGS) entry which is preliminary data.</text>
</comment>
<sequence length="136" mass="15776">MRVKLATTKPSVPSKPQLHSRKHHHTYNSTRHLPIATLVRYPAVRRQTAGHGSEYALVYEVMLYYERNRACTIYRSLADFARLRKGLMMPLPEIIVNHDTGSSILDLLLRQVLAKRPRECAVEYFLRRRMSDCGGR</sequence>
<reference evidence="2" key="1">
    <citation type="journal article" date="2023" name="Mol. Phylogenet. Evol.">
        <title>Genome-scale phylogeny and comparative genomics of the fungal order Sordariales.</title>
        <authorList>
            <person name="Hensen N."/>
            <person name="Bonometti L."/>
            <person name="Westerberg I."/>
            <person name="Brannstrom I.O."/>
            <person name="Guillou S."/>
            <person name="Cros-Aarteil S."/>
            <person name="Calhoun S."/>
            <person name="Haridas S."/>
            <person name="Kuo A."/>
            <person name="Mondo S."/>
            <person name="Pangilinan J."/>
            <person name="Riley R."/>
            <person name="LaButti K."/>
            <person name="Andreopoulos B."/>
            <person name="Lipzen A."/>
            <person name="Chen C."/>
            <person name="Yan M."/>
            <person name="Daum C."/>
            <person name="Ng V."/>
            <person name="Clum A."/>
            <person name="Steindorff A."/>
            <person name="Ohm R.A."/>
            <person name="Martin F."/>
            <person name="Silar P."/>
            <person name="Natvig D.O."/>
            <person name="Lalanne C."/>
            <person name="Gautier V."/>
            <person name="Ament-Velasquez S.L."/>
            <person name="Kruys A."/>
            <person name="Hutchinson M.I."/>
            <person name="Powell A.J."/>
            <person name="Barry K."/>
            <person name="Miller A.N."/>
            <person name="Grigoriev I.V."/>
            <person name="Debuchy R."/>
            <person name="Gladieux P."/>
            <person name="Hiltunen Thoren M."/>
            <person name="Johannesson H."/>
        </authorList>
    </citation>
    <scope>NUCLEOTIDE SEQUENCE</scope>
    <source>
        <strain evidence="2">CBS 232.78</strain>
    </source>
</reference>
<proteinExistence type="predicted"/>
<feature type="region of interest" description="Disordered" evidence="1">
    <location>
        <begin position="1"/>
        <end position="26"/>
    </location>
</feature>
<reference evidence="2" key="2">
    <citation type="submission" date="2023-06" db="EMBL/GenBank/DDBJ databases">
        <authorList>
            <consortium name="Lawrence Berkeley National Laboratory"/>
            <person name="Haridas S."/>
            <person name="Hensen N."/>
            <person name="Bonometti L."/>
            <person name="Westerberg I."/>
            <person name="Brannstrom I.O."/>
            <person name="Guillou S."/>
            <person name="Cros-Aarteil S."/>
            <person name="Calhoun S."/>
            <person name="Kuo A."/>
            <person name="Mondo S."/>
            <person name="Pangilinan J."/>
            <person name="Riley R."/>
            <person name="LaButti K."/>
            <person name="Andreopoulos B."/>
            <person name="Lipzen A."/>
            <person name="Chen C."/>
            <person name="Yanf M."/>
            <person name="Daum C."/>
            <person name="Ng V."/>
            <person name="Clum A."/>
            <person name="Steindorff A."/>
            <person name="Ohm R."/>
            <person name="Martin F."/>
            <person name="Silar P."/>
            <person name="Natvig D."/>
            <person name="Lalanne C."/>
            <person name="Gautier V."/>
            <person name="Ament-velasquez S.L."/>
            <person name="Kruys A."/>
            <person name="Hutchinson M.I."/>
            <person name="Powell A.J."/>
            <person name="Barry K."/>
            <person name="Miller A.N."/>
            <person name="Grigoriev I.V."/>
            <person name="Debuchy R."/>
            <person name="Gladieux P."/>
            <person name="Thoren M.H."/>
            <person name="Johannesson H."/>
        </authorList>
    </citation>
    <scope>NUCLEOTIDE SEQUENCE</scope>
    <source>
        <strain evidence="2">CBS 232.78</strain>
    </source>
</reference>
<dbReference type="InterPro" id="IPR036871">
    <property type="entry name" value="PX_dom_sf"/>
</dbReference>
<dbReference type="AlphaFoldDB" id="A0AAE0P6F0"/>
<evidence type="ECO:0008006" key="4">
    <source>
        <dbReference type="Google" id="ProtNLM"/>
    </source>
</evidence>
<dbReference type="Proteomes" id="UP001285441">
    <property type="component" value="Unassembled WGS sequence"/>
</dbReference>
<evidence type="ECO:0000256" key="1">
    <source>
        <dbReference type="SAM" id="MobiDB-lite"/>
    </source>
</evidence>
<organism evidence="2 3">
    <name type="scientific">Podospora didyma</name>
    <dbReference type="NCBI Taxonomy" id="330526"/>
    <lineage>
        <taxon>Eukaryota</taxon>
        <taxon>Fungi</taxon>
        <taxon>Dikarya</taxon>
        <taxon>Ascomycota</taxon>
        <taxon>Pezizomycotina</taxon>
        <taxon>Sordariomycetes</taxon>
        <taxon>Sordariomycetidae</taxon>
        <taxon>Sordariales</taxon>
        <taxon>Podosporaceae</taxon>
        <taxon>Podospora</taxon>
    </lineage>
</organism>
<dbReference type="EMBL" id="JAULSW010000001">
    <property type="protein sequence ID" value="KAK3394127.1"/>
    <property type="molecule type" value="Genomic_DNA"/>
</dbReference>
<evidence type="ECO:0000313" key="3">
    <source>
        <dbReference type="Proteomes" id="UP001285441"/>
    </source>
</evidence>
<gene>
    <name evidence="2" type="ORF">B0H63DRAFT_37212</name>
</gene>
<name>A0AAE0P6F0_9PEZI</name>
<accession>A0AAE0P6F0</accession>
<dbReference type="SUPFAM" id="SSF64268">
    <property type="entry name" value="PX domain"/>
    <property type="match status" value="1"/>
</dbReference>
<protein>
    <recommendedName>
        <fullName evidence="4">PX domain-containing protein</fullName>
    </recommendedName>
</protein>
<evidence type="ECO:0000313" key="2">
    <source>
        <dbReference type="EMBL" id="KAK3394127.1"/>
    </source>
</evidence>
<keyword evidence="3" id="KW-1185">Reference proteome</keyword>
<dbReference type="GO" id="GO:0035091">
    <property type="term" value="F:phosphatidylinositol binding"/>
    <property type="evidence" value="ECO:0007669"/>
    <property type="project" value="InterPro"/>
</dbReference>